<evidence type="ECO:0000313" key="2">
    <source>
        <dbReference type="Proteomes" id="UP000237749"/>
    </source>
</evidence>
<dbReference type="AlphaFoldDB" id="A0A2S6HWD5"/>
<keyword evidence="2" id="KW-1185">Reference proteome</keyword>
<dbReference type="Proteomes" id="UP000237749">
    <property type="component" value="Unassembled WGS sequence"/>
</dbReference>
<proteinExistence type="predicted"/>
<evidence type="ECO:0000313" key="1">
    <source>
        <dbReference type="EMBL" id="PPK82316.1"/>
    </source>
</evidence>
<protein>
    <submittedName>
        <fullName evidence="1">Uncharacterized protein</fullName>
    </submittedName>
</protein>
<name>A0A2S6HWD5_9FIRM</name>
<gene>
    <name evidence="1" type="ORF">BXY41_1022</name>
</gene>
<comment type="caution">
    <text evidence="1">The sequence shown here is derived from an EMBL/GenBank/DDBJ whole genome shotgun (WGS) entry which is preliminary data.</text>
</comment>
<dbReference type="PROSITE" id="PS51257">
    <property type="entry name" value="PROKAR_LIPOPROTEIN"/>
    <property type="match status" value="1"/>
</dbReference>
<organism evidence="1 2">
    <name type="scientific">Lacrimispora xylanisolvens</name>
    <dbReference type="NCBI Taxonomy" id="384636"/>
    <lineage>
        <taxon>Bacteria</taxon>
        <taxon>Bacillati</taxon>
        <taxon>Bacillota</taxon>
        <taxon>Clostridia</taxon>
        <taxon>Lachnospirales</taxon>
        <taxon>Lachnospiraceae</taxon>
        <taxon>Lacrimispora</taxon>
    </lineage>
</organism>
<dbReference type="RefSeq" id="WP_104434660.1">
    <property type="nucleotide sequence ID" value="NZ_PTJA01000002.1"/>
</dbReference>
<dbReference type="EMBL" id="PTJA01000002">
    <property type="protein sequence ID" value="PPK82316.1"/>
    <property type="molecule type" value="Genomic_DNA"/>
</dbReference>
<accession>A0A2S6HWD5</accession>
<reference evidence="1 2" key="1">
    <citation type="submission" date="2018-02" db="EMBL/GenBank/DDBJ databases">
        <title>Genomic Encyclopedia of Archaeal and Bacterial Type Strains, Phase II (KMG-II): from individual species to whole genera.</title>
        <authorList>
            <person name="Goeker M."/>
        </authorList>
    </citation>
    <scope>NUCLEOTIDE SEQUENCE [LARGE SCALE GENOMIC DNA]</scope>
    <source>
        <strain evidence="1 2">DSM 3808</strain>
    </source>
</reference>
<sequence>MKRICIFLIINLMFILVGCTTSEYIDKSTLSEVETNALKDNTINNNEEILDLPKELYKIENSAYAQPLRYDFKVADNTEFTITVSNESGDFKLGIKDKDTKDFVYPMKEYQSGTDTVTLTKGNYSIIITEREFTGSYHIIGTTVE</sequence>